<keyword evidence="5" id="KW-1185">Reference proteome</keyword>
<keyword evidence="3" id="KW-0732">Signal</keyword>
<dbReference type="EMBL" id="LUKN01001635">
    <property type="protein sequence ID" value="OAR00593.1"/>
    <property type="molecule type" value="Genomic_DNA"/>
</dbReference>
<feature type="region of interest" description="Disordered" evidence="1">
    <location>
        <begin position="375"/>
        <end position="423"/>
    </location>
</feature>
<gene>
    <name evidence="4" type="ORF">LLEC1_02145</name>
</gene>
<comment type="caution">
    <text evidence="4">The sequence shown here is derived from an EMBL/GenBank/DDBJ whole genome shotgun (WGS) entry which is preliminary data.</text>
</comment>
<feature type="compositionally biased region" description="Polar residues" evidence="1">
    <location>
        <begin position="403"/>
        <end position="414"/>
    </location>
</feature>
<evidence type="ECO:0000256" key="2">
    <source>
        <dbReference type="SAM" id="Phobius"/>
    </source>
</evidence>
<dbReference type="OrthoDB" id="5239590at2759"/>
<evidence type="ECO:0000256" key="1">
    <source>
        <dbReference type="SAM" id="MobiDB-lite"/>
    </source>
</evidence>
<sequence>MRSRLSNLLVLTTALPTARAVLVTENSPCSTKCGNVLGSTSQSDITCGDNSFGAGDSQIFKGCVQCEINSHFVSPNNETDETDVTAALYNMRYALSSCLFGIPGKDHMLNSNPCVTSKACAKFMNATVFDKVSAVDHGYEYCDLWPSNNDIDFKGCRDCLAADHHILANFVSMLHAGCLQKPQQGVSVGVDGDPFSATTLTITSPTPIATVDPAWFDNGPLNLNAKVGIAVGGFVLLLILSGIFVVWNGKRRRRAYLRKLEAIYTPNKGWPAPQSPAGGMLETPVSQRPLNSGWGDSPMTDQPDKPFPRYVSPYSSQYNSPTSATDMTSMPWPSAALPRDHQIGVAHGGDSSGNSWDEDKGKGAAESYELYNVTGSGSGRTGSRAQHFTHDAPVLSHPGHGRNSASPTQRSLNEQDYRNGNAI</sequence>
<dbReference type="OMA" id="QYNSPVS"/>
<protein>
    <submittedName>
        <fullName evidence="4">Uncharacterized protein</fullName>
    </submittedName>
</protein>
<keyword evidence="2" id="KW-0812">Transmembrane</keyword>
<organism evidence="4 5">
    <name type="scientific">Cordyceps confragosa</name>
    <name type="common">Lecanicillium lecanii</name>
    <dbReference type="NCBI Taxonomy" id="2714763"/>
    <lineage>
        <taxon>Eukaryota</taxon>
        <taxon>Fungi</taxon>
        <taxon>Dikarya</taxon>
        <taxon>Ascomycota</taxon>
        <taxon>Pezizomycotina</taxon>
        <taxon>Sordariomycetes</taxon>
        <taxon>Hypocreomycetidae</taxon>
        <taxon>Hypocreales</taxon>
        <taxon>Cordycipitaceae</taxon>
        <taxon>Akanthomyces</taxon>
    </lineage>
</organism>
<feature type="region of interest" description="Disordered" evidence="1">
    <location>
        <begin position="268"/>
        <end position="336"/>
    </location>
</feature>
<feature type="compositionally biased region" description="Polar residues" evidence="1">
    <location>
        <begin position="313"/>
        <end position="328"/>
    </location>
</feature>
<evidence type="ECO:0000256" key="3">
    <source>
        <dbReference type="SAM" id="SignalP"/>
    </source>
</evidence>
<reference evidence="4 5" key="1">
    <citation type="submission" date="2016-03" db="EMBL/GenBank/DDBJ databases">
        <title>Fine-scale spatial genetic structure of a fungal parasite of coffee scale insects.</title>
        <authorList>
            <person name="Jackson D."/>
            <person name="Zemenick K.A."/>
            <person name="Malloure B."/>
            <person name="Quandt C.A."/>
            <person name="James T.Y."/>
        </authorList>
    </citation>
    <scope>NUCLEOTIDE SEQUENCE [LARGE SCALE GENOMIC DNA]</scope>
    <source>
        <strain evidence="4 5">UM487</strain>
    </source>
</reference>
<dbReference type="Proteomes" id="UP000243081">
    <property type="component" value="Unassembled WGS sequence"/>
</dbReference>
<feature type="transmembrane region" description="Helical" evidence="2">
    <location>
        <begin position="227"/>
        <end position="249"/>
    </location>
</feature>
<proteinExistence type="predicted"/>
<evidence type="ECO:0000313" key="4">
    <source>
        <dbReference type="EMBL" id="OAR00593.1"/>
    </source>
</evidence>
<feature type="chain" id="PRO_5008104341" evidence="3">
    <location>
        <begin position="21"/>
        <end position="423"/>
    </location>
</feature>
<name>A0A179IE84_CORDF</name>
<keyword evidence="2" id="KW-1133">Transmembrane helix</keyword>
<accession>A0A179IE84</accession>
<feature type="region of interest" description="Disordered" evidence="1">
    <location>
        <begin position="342"/>
        <end position="361"/>
    </location>
</feature>
<dbReference type="AlphaFoldDB" id="A0A179IE84"/>
<evidence type="ECO:0000313" key="5">
    <source>
        <dbReference type="Proteomes" id="UP000243081"/>
    </source>
</evidence>
<feature type="signal peptide" evidence="3">
    <location>
        <begin position="1"/>
        <end position="20"/>
    </location>
</feature>
<keyword evidence="2" id="KW-0472">Membrane</keyword>